<keyword evidence="1 10" id="KW-1003">Cell membrane</keyword>
<evidence type="ECO:0000256" key="1">
    <source>
        <dbReference type="ARBA" id="ARBA00022475"/>
    </source>
</evidence>
<keyword evidence="9 10" id="KW-1208">Phospholipid metabolism</keyword>
<sequence length="195" mass="21341">MEFSTIALLILSYLIGSIPFALIIGKIFFDIDIRNHGSGNIGTTNTFRILGKKAGIIVLILDFLKGMIPVYIAMLANTELPLILFGLCAALGHVYSIFLKFKGGKAVATGAGVILAVQPLIFLILLTAFLITLYISKYVSLGSIVGVTTLFILSLFTDDLTLKLVSLLLLIIIIYKHLPNIKRIMNKTEPKVKLF</sequence>
<keyword evidence="3 10" id="KW-0808">Transferase</keyword>
<comment type="caution">
    <text evidence="11">The sequence shown here is derived from an EMBL/GenBank/DDBJ whole genome shotgun (WGS) entry which is preliminary data.</text>
</comment>
<evidence type="ECO:0000256" key="2">
    <source>
        <dbReference type="ARBA" id="ARBA00022516"/>
    </source>
</evidence>
<protein>
    <recommendedName>
        <fullName evidence="10">Glycerol-3-phosphate acyltransferase</fullName>
    </recommendedName>
    <alternativeName>
        <fullName evidence="10">Acyl-PO4 G3P acyltransferase</fullName>
    </alternativeName>
    <alternativeName>
        <fullName evidence="10">Acyl-phosphate--glycerol-3-phosphate acyltransferase</fullName>
    </alternativeName>
    <alternativeName>
        <fullName evidence="10">G3P acyltransferase</fullName>
        <shortName evidence="10">GPAT</shortName>
        <ecNumber evidence="10">2.3.1.275</ecNumber>
    </alternativeName>
    <alternativeName>
        <fullName evidence="10">Lysophosphatidic acid synthase</fullName>
        <shortName evidence="10">LPA synthase</shortName>
    </alternativeName>
</protein>
<keyword evidence="11" id="KW-0012">Acyltransferase</keyword>
<dbReference type="NCBIfam" id="TIGR00023">
    <property type="entry name" value="glycerol-3-phosphate 1-O-acyltransferase PlsY"/>
    <property type="match status" value="1"/>
</dbReference>
<evidence type="ECO:0000256" key="8">
    <source>
        <dbReference type="ARBA" id="ARBA00023209"/>
    </source>
</evidence>
<dbReference type="GO" id="GO:0005886">
    <property type="term" value="C:plasma membrane"/>
    <property type="evidence" value="ECO:0007669"/>
    <property type="project" value="UniProtKB-SubCell"/>
</dbReference>
<reference evidence="11 12" key="1">
    <citation type="submission" date="2020-08" db="EMBL/GenBank/DDBJ databases">
        <title>Genomic Encyclopedia of Type Strains, Phase IV (KMG-IV): sequencing the most valuable type-strain genomes for metagenomic binning, comparative biology and taxonomic classification.</title>
        <authorList>
            <person name="Goeker M."/>
        </authorList>
    </citation>
    <scope>NUCLEOTIDE SEQUENCE [LARGE SCALE GENOMIC DNA]</scope>
    <source>
        <strain evidence="11 12">DSM 19163</strain>
    </source>
</reference>
<comment type="pathway">
    <text evidence="10">Lipid metabolism; phospholipid metabolism.</text>
</comment>
<evidence type="ECO:0000313" key="11">
    <source>
        <dbReference type="EMBL" id="MBB5175346.1"/>
    </source>
</evidence>
<comment type="catalytic activity">
    <reaction evidence="10">
        <text>an acyl phosphate + sn-glycerol 3-phosphate = a 1-acyl-sn-glycero-3-phosphate + phosphate</text>
        <dbReference type="Rhea" id="RHEA:34075"/>
        <dbReference type="ChEBI" id="CHEBI:43474"/>
        <dbReference type="ChEBI" id="CHEBI:57597"/>
        <dbReference type="ChEBI" id="CHEBI:57970"/>
        <dbReference type="ChEBI" id="CHEBI:59918"/>
        <dbReference type="EC" id="2.3.1.275"/>
    </reaction>
</comment>
<comment type="similarity">
    <text evidence="10">Belongs to the PlsY family.</text>
</comment>
<comment type="subunit">
    <text evidence="10">Probably interacts with PlsX.</text>
</comment>
<dbReference type="GO" id="GO:0008654">
    <property type="term" value="P:phospholipid biosynthetic process"/>
    <property type="evidence" value="ECO:0007669"/>
    <property type="project" value="UniProtKB-UniRule"/>
</dbReference>
<evidence type="ECO:0000256" key="4">
    <source>
        <dbReference type="ARBA" id="ARBA00022692"/>
    </source>
</evidence>
<gene>
    <name evidence="10" type="primary">plsY</name>
    <name evidence="11" type="ORF">HNQ45_000204</name>
</gene>
<evidence type="ECO:0000256" key="7">
    <source>
        <dbReference type="ARBA" id="ARBA00023136"/>
    </source>
</evidence>
<keyword evidence="5 10" id="KW-1133">Transmembrane helix</keyword>
<keyword evidence="7 10" id="KW-0472">Membrane</keyword>
<evidence type="ECO:0000256" key="9">
    <source>
        <dbReference type="ARBA" id="ARBA00023264"/>
    </source>
</evidence>
<evidence type="ECO:0000256" key="6">
    <source>
        <dbReference type="ARBA" id="ARBA00023098"/>
    </source>
</evidence>
<accession>A0A9Q2HF07</accession>
<keyword evidence="12" id="KW-1185">Reference proteome</keyword>
<evidence type="ECO:0000256" key="10">
    <source>
        <dbReference type="HAMAP-Rule" id="MF_01043"/>
    </source>
</evidence>
<evidence type="ECO:0000256" key="3">
    <source>
        <dbReference type="ARBA" id="ARBA00022679"/>
    </source>
</evidence>
<feature type="transmembrane region" description="Helical" evidence="10">
    <location>
        <begin position="111"/>
        <end position="135"/>
    </location>
</feature>
<dbReference type="EC" id="2.3.1.275" evidence="10"/>
<keyword evidence="4 10" id="KW-0812">Transmembrane</keyword>
<dbReference type="HAMAP" id="MF_01043">
    <property type="entry name" value="PlsY"/>
    <property type="match status" value="1"/>
</dbReference>
<dbReference type="Proteomes" id="UP000579136">
    <property type="component" value="Unassembled WGS sequence"/>
</dbReference>
<evidence type="ECO:0000313" key="12">
    <source>
        <dbReference type="Proteomes" id="UP000579136"/>
    </source>
</evidence>
<feature type="transmembrane region" description="Helical" evidence="10">
    <location>
        <begin position="147"/>
        <end position="175"/>
    </location>
</feature>
<dbReference type="SMART" id="SM01207">
    <property type="entry name" value="G3P_acyltransf"/>
    <property type="match status" value="1"/>
</dbReference>
<comment type="subcellular location">
    <subcellularLocation>
        <location evidence="10">Cell membrane</location>
        <topology evidence="10">Multi-pass membrane protein</topology>
    </subcellularLocation>
</comment>
<dbReference type="Pfam" id="PF02660">
    <property type="entry name" value="G3P_acyltransf"/>
    <property type="match status" value="1"/>
</dbReference>
<comment type="function">
    <text evidence="10">Catalyzes the transfer of an acyl group from acyl-phosphate (acyl-PO(4)) to glycerol-3-phosphate (G3P) to form lysophosphatidic acid (LPA). This enzyme utilizes acyl-phosphate as fatty acyl donor, but not acyl-CoA or acyl-ACP.</text>
</comment>
<feature type="transmembrane region" description="Helical" evidence="10">
    <location>
        <begin position="6"/>
        <end position="29"/>
    </location>
</feature>
<name>A0A9Q2HF07_9STAP</name>
<keyword evidence="2 10" id="KW-0444">Lipid biosynthesis</keyword>
<feature type="transmembrane region" description="Helical" evidence="10">
    <location>
        <begin position="54"/>
        <end position="74"/>
    </location>
</feature>
<keyword evidence="8 10" id="KW-0594">Phospholipid biosynthesis</keyword>
<proteinExistence type="inferred from homology"/>
<dbReference type="PANTHER" id="PTHR30309:SF0">
    <property type="entry name" value="GLYCEROL-3-PHOSPHATE ACYLTRANSFERASE-RELATED"/>
    <property type="match status" value="1"/>
</dbReference>
<dbReference type="PANTHER" id="PTHR30309">
    <property type="entry name" value="INNER MEMBRANE PROTEIN YGIH"/>
    <property type="match status" value="1"/>
</dbReference>
<evidence type="ECO:0000256" key="5">
    <source>
        <dbReference type="ARBA" id="ARBA00022989"/>
    </source>
</evidence>
<dbReference type="InterPro" id="IPR003811">
    <property type="entry name" value="G3P_acylTferase_PlsY"/>
</dbReference>
<dbReference type="RefSeq" id="WP_183672774.1">
    <property type="nucleotide sequence ID" value="NZ_CBCRYX010000003.1"/>
</dbReference>
<dbReference type="GO" id="GO:0043772">
    <property type="term" value="F:acyl-phosphate glycerol-3-phosphate acyltransferase activity"/>
    <property type="evidence" value="ECO:0007669"/>
    <property type="project" value="UniProtKB-UniRule"/>
</dbReference>
<dbReference type="EMBL" id="JACHHF010000001">
    <property type="protein sequence ID" value="MBB5175346.1"/>
    <property type="molecule type" value="Genomic_DNA"/>
</dbReference>
<feature type="transmembrane region" description="Helical" evidence="10">
    <location>
        <begin position="80"/>
        <end position="99"/>
    </location>
</feature>
<organism evidence="11 12">
    <name type="scientific">Nosocomiicoccus ampullae</name>
    <dbReference type="NCBI Taxonomy" id="489910"/>
    <lineage>
        <taxon>Bacteria</taxon>
        <taxon>Bacillati</taxon>
        <taxon>Bacillota</taxon>
        <taxon>Bacilli</taxon>
        <taxon>Bacillales</taxon>
        <taxon>Staphylococcaceae</taxon>
        <taxon>Nosocomiicoccus</taxon>
    </lineage>
</organism>
<keyword evidence="6 10" id="KW-0443">Lipid metabolism</keyword>
<dbReference type="AlphaFoldDB" id="A0A9Q2HF07"/>